<evidence type="ECO:0000256" key="2">
    <source>
        <dbReference type="ARBA" id="ARBA00022475"/>
    </source>
</evidence>
<dbReference type="EMBL" id="LARY01000002">
    <property type="protein sequence ID" value="RDX01150.1"/>
    <property type="molecule type" value="Genomic_DNA"/>
</dbReference>
<evidence type="ECO:0000313" key="8">
    <source>
        <dbReference type="Proteomes" id="UP000257055"/>
    </source>
</evidence>
<accession>A0A3D8TQS1</accession>
<dbReference type="Pfam" id="PF01810">
    <property type="entry name" value="LysE"/>
    <property type="match status" value="1"/>
</dbReference>
<dbReference type="InterPro" id="IPR001123">
    <property type="entry name" value="LeuE-type"/>
</dbReference>
<keyword evidence="3 6" id="KW-0812">Transmembrane</keyword>
<dbReference type="GO" id="GO:0015171">
    <property type="term" value="F:amino acid transmembrane transporter activity"/>
    <property type="evidence" value="ECO:0007669"/>
    <property type="project" value="TreeGrafter"/>
</dbReference>
<dbReference type="AlphaFoldDB" id="A0A3D8TQS1"/>
<reference evidence="8" key="1">
    <citation type="submission" date="2015-04" db="EMBL/GenBank/DDBJ databases">
        <authorList>
            <person name="Schardt J."/>
            <person name="Mueller-Herbst S."/>
            <person name="Scherer S."/>
            <person name="Huptas C."/>
        </authorList>
    </citation>
    <scope>NUCLEOTIDE SEQUENCE [LARGE SCALE GENOMIC DNA]</scope>
    <source>
        <strain evidence="8">Kiel-L1</strain>
    </source>
</reference>
<evidence type="ECO:0000256" key="1">
    <source>
        <dbReference type="ARBA" id="ARBA00004651"/>
    </source>
</evidence>
<dbReference type="PANTHER" id="PTHR30086">
    <property type="entry name" value="ARGININE EXPORTER PROTEIN ARGO"/>
    <property type="match status" value="1"/>
</dbReference>
<keyword evidence="4 6" id="KW-1133">Transmembrane helix</keyword>
<feature type="transmembrane region" description="Helical" evidence="6">
    <location>
        <begin position="147"/>
        <end position="169"/>
    </location>
</feature>
<evidence type="ECO:0000256" key="3">
    <source>
        <dbReference type="ARBA" id="ARBA00022692"/>
    </source>
</evidence>
<feature type="transmembrane region" description="Helical" evidence="6">
    <location>
        <begin position="75"/>
        <end position="92"/>
    </location>
</feature>
<proteinExistence type="predicted"/>
<organism evidence="7 8">
    <name type="scientific">Listeria kieliensis</name>
    <dbReference type="NCBI Taxonomy" id="1621700"/>
    <lineage>
        <taxon>Bacteria</taxon>
        <taxon>Bacillati</taxon>
        <taxon>Bacillota</taxon>
        <taxon>Bacilli</taxon>
        <taxon>Bacillales</taxon>
        <taxon>Listeriaceae</taxon>
        <taxon>Listeria</taxon>
    </lineage>
</organism>
<keyword evidence="5 6" id="KW-0472">Membrane</keyword>
<evidence type="ECO:0000256" key="5">
    <source>
        <dbReference type="ARBA" id="ARBA00023136"/>
    </source>
</evidence>
<comment type="caution">
    <text evidence="7">The sequence shown here is derived from an EMBL/GenBank/DDBJ whole genome shotgun (WGS) entry which is preliminary data.</text>
</comment>
<protein>
    <recommendedName>
        <fullName evidence="9">Lysine transporter LysE</fullName>
    </recommendedName>
</protein>
<evidence type="ECO:0000313" key="7">
    <source>
        <dbReference type="EMBL" id="RDX01150.1"/>
    </source>
</evidence>
<keyword evidence="2" id="KW-1003">Cell membrane</keyword>
<feature type="transmembrane region" description="Helical" evidence="6">
    <location>
        <begin position="37"/>
        <end position="63"/>
    </location>
</feature>
<dbReference type="PANTHER" id="PTHR30086:SF20">
    <property type="entry name" value="ARGININE EXPORTER PROTEIN ARGO-RELATED"/>
    <property type="match status" value="1"/>
</dbReference>
<dbReference type="Proteomes" id="UP000257055">
    <property type="component" value="Unassembled WGS sequence"/>
</dbReference>
<comment type="subcellular location">
    <subcellularLocation>
        <location evidence="1">Cell membrane</location>
        <topology evidence="1">Multi-pass membrane protein</topology>
    </subcellularLocation>
</comment>
<name>A0A3D8TQS1_9LIST</name>
<gene>
    <name evidence="7" type="ORF">UR08_09395</name>
</gene>
<dbReference type="RefSeq" id="WP_115753400.1">
    <property type="nucleotide sequence ID" value="NZ_LARY01000002.1"/>
</dbReference>
<evidence type="ECO:0000256" key="4">
    <source>
        <dbReference type="ARBA" id="ARBA00022989"/>
    </source>
</evidence>
<sequence length="202" mass="22198">MINYYGFLFLVIMLILVPGPDYVIITKNTLASGAKSGFQTVLGTVSALLCHTIFAVVGLSALIVKSAFLFNGLKYIGAIYLIYLGVKSLFAKDSLVLANDKASETRNAYKQGLVTNLFNPKVAVFFLTFLPQFIAKGNTSFLPFAELGLTYVVLTLVIYCVYVQFLAKVRRFMESPRVQKAINKISGVILIAFGIKLLTEKA</sequence>
<dbReference type="GO" id="GO:0005886">
    <property type="term" value="C:plasma membrane"/>
    <property type="evidence" value="ECO:0007669"/>
    <property type="project" value="UniProtKB-SubCell"/>
</dbReference>
<keyword evidence="8" id="KW-1185">Reference proteome</keyword>
<feature type="transmembrane region" description="Helical" evidence="6">
    <location>
        <begin position="6"/>
        <end position="25"/>
    </location>
</feature>
<evidence type="ECO:0008006" key="9">
    <source>
        <dbReference type="Google" id="ProtNLM"/>
    </source>
</evidence>
<evidence type="ECO:0000256" key="6">
    <source>
        <dbReference type="SAM" id="Phobius"/>
    </source>
</evidence>
<dbReference type="PIRSF" id="PIRSF006324">
    <property type="entry name" value="LeuE"/>
    <property type="match status" value="1"/>
</dbReference>